<dbReference type="InterPro" id="IPR009737">
    <property type="entry name" value="Aim32/Apd1-like"/>
</dbReference>
<dbReference type="RefSeq" id="WP_131172730.1">
    <property type="nucleotide sequence ID" value="NZ_FXTL01000016.1"/>
</dbReference>
<keyword evidence="2" id="KW-1185">Reference proteome</keyword>
<evidence type="ECO:0000313" key="1">
    <source>
        <dbReference type="EMBL" id="TBT94204.1"/>
    </source>
</evidence>
<dbReference type="InterPro" id="IPR036249">
    <property type="entry name" value="Thioredoxin-like_sf"/>
</dbReference>
<accession>A0A4Q9KIT7</accession>
<name>A0A4Q9KIT7_PROTD</name>
<dbReference type="EMBL" id="SDMR01000016">
    <property type="protein sequence ID" value="TBT94204.1"/>
    <property type="molecule type" value="Genomic_DNA"/>
</dbReference>
<dbReference type="AlphaFoldDB" id="A0A4Q9KIT7"/>
<evidence type="ECO:0000313" key="2">
    <source>
        <dbReference type="Proteomes" id="UP000291933"/>
    </source>
</evidence>
<dbReference type="Gene3D" id="3.40.30.10">
    <property type="entry name" value="Glutaredoxin"/>
    <property type="match status" value="1"/>
</dbReference>
<protein>
    <recommendedName>
        <fullName evidence="3">Sucrase ferredoxin</fullName>
    </recommendedName>
</protein>
<organism evidence="1 2">
    <name type="scientific">Propioniciclava tarda</name>
    <dbReference type="NCBI Taxonomy" id="433330"/>
    <lineage>
        <taxon>Bacteria</taxon>
        <taxon>Bacillati</taxon>
        <taxon>Actinomycetota</taxon>
        <taxon>Actinomycetes</taxon>
        <taxon>Propionibacteriales</taxon>
        <taxon>Propionibacteriaceae</taxon>
        <taxon>Propioniciclava</taxon>
    </lineage>
</organism>
<dbReference type="Proteomes" id="UP000291933">
    <property type="component" value="Unassembled WGS sequence"/>
</dbReference>
<reference evidence="1 2" key="1">
    <citation type="submission" date="2019-01" db="EMBL/GenBank/DDBJ databases">
        <title>Lactibacter flavus gen. nov., sp. nov., a novel bacterium of the family Propionibacteriaceae isolated from raw milk and dairy products.</title>
        <authorList>
            <person name="Huptas C."/>
            <person name="Wenning M."/>
            <person name="Breitenwieser F."/>
            <person name="Doll E."/>
            <person name="Von Neubeck M."/>
            <person name="Busse H.-J."/>
            <person name="Scherer S."/>
        </authorList>
    </citation>
    <scope>NUCLEOTIDE SEQUENCE [LARGE SCALE GENOMIC DNA]</scope>
    <source>
        <strain evidence="1 2">DSM 22130</strain>
    </source>
</reference>
<dbReference type="SUPFAM" id="SSF52833">
    <property type="entry name" value="Thioredoxin-like"/>
    <property type="match status" value="1"/>
</dbReference>
<dbReference type="Pfam" id="PF06999">
    <property type="entry name" value="Suc_Fer-like"/>
    <property type="match status" value="1"/>
</dbReference>
<gene>
    <name evidence="1" type="ORF">ET996_11625</name>
</gene>
<comment type="caution">
    <text evidence="1">The sequence shown here is derived from an EMBL/GenBank/DDBJ whole genome shotgun (WGS) entry which is preliminary data.</text>
</comment>
<proteinExistence type="predicted"/>
<evidence type="ECO:0008006" key="3">
    <source>
        <dbReference type="Google" id="ProtNLM"/>
    </source>
</evidence>
<dbReference type="OrthoDB" id="3399139at2"/>
<sequence length="321" mass="34111">MTEVRCSDAARARCDVALGTAPPAMRWLLVEQDGGWLPDTRSSVQAPEAALALLDAALAQAKARLQLIRRPGRDADAEEAPSGHLGRGASFEHALAAGAPTEDRDDRQRRWCVIDARLGVEVWGVRDADGGWGGALEALADPLAAGAVRAAGVLLVCCHGRHDACCALRGRPVAGVLATQWPAETWETSHLGGDRFAANLAVLPDGVLYGYVSAESAVKLVRDHQAGRPDAAHVRGIVGRDPDEQAALLAAAPLLDEKPWDRRLTTARVAPGPAWRVVVRMGERRVEVRGHDRLTEPARLTCGASNPRSALVPVVDAARLV</sequence>